<keyword evidence="2 6" id="KW-0378">Hydrolase</keyword>
<dbReference type="PANTHER" id="PTHR32241:SF12">
    <property type="entry name" value="OS03G0784100 PROTEIN"/>
    <property type="match status" value="1"/>
</dbReference>
<evidence type="ECO:0000256" key="7">
    <source>
        <dbReference type="SAM" id="MobiDB-lite"/>
    </source>
</evidence>
<dbReference type="SUPFAM" id="SSF52151">
    <property type="entry name" value="FabD/lysophospholipase-like"/>
    <property type="match status" value="1"/>
</dbReference>
<proteinExistence type="inferred from homology"/>
<gene>
    <name evidence="9" type="ORF">CQW23_24736</name>
</gene>
<dbReference type="InterPro" id="IPR002641">
    <property type="entry name" value="PNPLA_dom"/>
</dbReference>
<comment type="similarity">
    <text evidence="1 6">Belongs to the patatin family.</text>
</comment>
<keyword evidence="10" id="KW-1185">Reference proteome</keyword>
<evidence type="ECO:0000256" key="3">
    <source>
        <dbReference type="ARBA" id="ARBA00022963"/>
    </source>
</evidence>
<dbReference type="EC" id="3.1.1.-" evidence="6"/>
<evidence type="ECO:0000256" key="6">
    <source>
        <dbReference type="RuleBase" id="RU361262"/>
    </source>
</evidence>
<dbReference type="GO" id="GO:0016042">
    <property type="term" value="P:lipid catabolic process"/>
    <property type="evidence" value="ECO:0007669"/>
    <property type="project" value="UniProtKB-KW"/>
</dbReference>
<evidence type="ECO:0000313" key="9">
    <source>
        <dbReference type="EMBL" id="PHT37036.1"/>
    </source>
</evidence>
<feature type="domain" description="PNPLA" evidence="8">
    <location>
        <begin position="78"/>
        <end position="266"/>
    </location>
</feature>
<accession>A0A2G2VVN5</accession>
<name>A0A2G2VVN5_CAPBA</name>
<comment type="caution">
    <text evidence="9">The sequence shown here is derived from an EMBL/GenBank/DDBJ whole genome shotgun (WGS) entry which is preliminary data.</text>
</comment>
<dbReference type="PANTHER" id="PTHR32241">
    <property type="entry name" value="PATATIN-LIKE PROTEIN 6"/>
    <property type="match status" value="1"/>
</dbReference>
<comment type="function">
    <text evidence="6">Lipolytic acyl hydrolase (LAH).</text>
</comment>
<evidence type="ECO:0000256" key="1">
    <source>
        <dbReference type="ARBA" id="ARBA00010240"/>
    </source>
</evidence>
<dbReference type="AlphaFoldDB" id="A0A2G2VVN5"/>
<evidence type="ECO:0000256" key="4">
    <source>
        <dbReference type="ARBA" id="ARBA00023098"/>
    </source>
</evidence>
<reference evidence="10" key="2">
    <citation type="journal article" date="2017" name="J. Anim. Genet.">
        <title>Multiple reference genome sequences of hot pepper reveal the massive evolution of plant disease resistance genes by retroduplication.</title>
        <authorList>
            <person name="Kim S."/>
            <person name="Park J."/>
            <person name="Yeom S.-I."/>
            <person name="Kim Y.-M."/>
            <person name="Seo E."/>
            <person name="Kim K.-T."/>
            <person name="Kim M.-S."/>
            <person name="Lee J.M."/>
            <person name="Cheong K."/>
            <person name="Shin H.-S."/>
            <person name="Kim S.-B."/>
            <person name="Han K."/>
            <person name="Lee J."/>
            <person name="Park M."/>
            <person name="Lee H.-A."/>
            <person name="Lee H.-Y."/>
            <person name="Lee Y."/>
            <person name="Oh S."/>
            <person name="Lee J.H."/>
            <person name="Choi E."/>
            <person name="Choi E."/>
            <person name="Lee S.E."/>
            <person name="Jeon J."/>
            <person name="Kim H."/>
            <person name="Choi G."/>
            <person name="Song H."/>
            <person name="Lee J."/>
            <person name="Lee S.-C."/>
            <person name="Kwon J.-K."/>
            <person name="Lee H.-Y."/>
            <person name="Koo N."/>
            <person name="Hong Y."/>
            <person name="Kim R.W."/>
            <person name="Kang W.-H."/>
            <person name="Huh J.H."/>
            <person name="Kang B.-C."/>
            <person name="Yang T.-J."/>
            <person name="Lee Y.-H."/>
            <person name="Bennetzen J.L."/>
            <person name="Choi D."/>
        </authorList>
    </citation>
    <scope>NUCLEOTIDE SEQUENCE [LARGE SCALE GENOMIC DNA]</scope>
    <source>
        <strain evidence="10">cv. PBC81</strain>
    </source>
</reference>
<dbReference type="Pfam" id="PF01734">
    <property type="entry name" value="Patatin"/>
    <property type="match status" value="1"/>
</dbReference>
<evidence type="ECO:0000259" key="8">
    <source>
        <dbReference type="PROSITE" id="PS51635"/>
    </source>
</evidence>
<reference evidence="9 10" key="1">
    <citation type="journal article" date="2017" name="Genome Biol.">
        <title>New reference genome sequences of hot pepper reveal the massive evolution of plant disease-resistance genes by retroduplication.</title>
        <authorList>
            <person name="Kim S."/>
            <person name="Park J."/>
            <person name="Yeom S.I."/>
            <person name="Kim Y.M."/>
            <person name="Seo E."/>
            <person name="Kim K.T."/>
            <person name="Kim M.S."/>
            <person name="Lee J.M."/>
            <person name="Cheong K."/>
            <person name="Shin H.S."/>
            <person name="Kim S.B."/>
            <person name="Han K."/>
            <person name="Lee J."/>
            <person name="Park M."/>
            <person name="Lee H.A."/>
            <person name="Lee H.Y."/>
            <person name="Lee Y."/>
            <person name="Oh S."/>
            <person name="Lee J.H."/>
            <person name="Choi E."/>
            <person name="Choi E."/>
            <person name="Lee S.E."/>
            <person name="Jeon J."/>
            <person name="Kim H."/>
            <person name="Choi G."/>
            <person name="Song H."/>
            <person name="Lee J."/>
            <person name="Lee S.C."/>
            <person name="Kwon J.K."/>
            <person name="Lee H.Y."/>
            <person name="Koo N."/>
            <person name="Hong Y."/>
            <person name="Kim R.W."/>
            <person name="Kang W.H."/>
            <person name="Huh J.H."/>
            <person name="Kang B.C."/>
            <person name="Yang T.J."/>
            <person name="Lee Y.H."/>
            <person name="Bennetzen J.L."/>
            <person name="Choi D."/>
        </authorList>
    </citation>
    <scope>NUCLEOTIDE SEQUENCE [LARGE SCALE GENOMIC DNA]</scope>
    <source>
        <strain evidence="10">cv. PBC81</strain>
    </source>
</reference>
<evidence type="ECO:0000313" key="10">
    <source>
        <dbReference type="Proteomes" id="UP000224567"/>
    </source>
</evidence>
<comment type="domain">
    <text evidence="6">The nitrogen atoms of the two glycine residues in the GGXR motif define the oxyanion hole, and stabilize the oxyanion that forms during the nucleophilic attack by the catalytic serine during substrate cleavage.</text>
</comment>
<dbReference type="EMBL" id="MLFT02000010">
    <property type="protein sequence ID" value="PHT37036.1"/>
    <property type="molecule type" value="Genomic_DNA"/>
</dbReference>
<dbReference type="InterPro" id="IPR016035">
    <property type="entry name" value="Acyl_Trfase/lysoPLipase"/>
</dbReference>
<feature type="compositionally biased region" description="Low complexity" evidence="7">
    <location>
        <begin position="419"/>
        <end position="437"/>
    </location>
</feature>
<dbReference type="OrthoDB" id="630895at2759"/>
<dbReference type="GO" id="GO:0016787">
    <property type="term" value="F:hydrolase activity"/>
    <property type="evidence" value="ECO:0007669"/>
    <property type="project" value="UniProtKB-KW"/>
</dbReference>
<sequence>MSATATNSNISMMNNSNNIEVDKLTYKIFSILENNFLFGYDNNNNNINNPKLSPHACKGKNNLNFSENSKNVGAGKIRILSIDAGNGVLAAKSLAYLEATLRRKTGKEDTHIANFFDVVAGSGAGGLLAGFLFTRGKDGVPLFTAEEALDFLVENGRRISVHSKSAVFRRVFRSPEKVIGKVLGELTLKETVKSVLIPCYDLNTKSPFLFSRADALEMDGCDFKLADVLAATLADHAVEVKSVDGIRKIRAVGGGVAMNNPTAAAVTHVLNNKHEFPFANSVEDLLVVSLGNGEYSGNGKMMSSPETFVKIAGDGAADMVDQAVSMAFGEFRNSNYVRVQGNEIIGEKNHMIKNEKMRKSLAIAEEMLKEKNVESILFQGKKLVEKTNLDKLEIFADELIKEEEMRKNRILSPVVLKQSSSSPRTSSATTLSTISSC</sequence>
<evidence type="ECO:0000256" key="2">
    <source>
        <dbReference type="ARBA" id="ARBA00022801"/>
    </source>
</evidence>
<feature type="region of interest" description="Disordered" evidence="7">
    <location>
        <begin position="416"/>
        <end position="437"/>
    </location>
</feature>
<dbReference type="STRING" id="33114.A0A2G2VVN5"/>
<evidence type="ECO:0000256" key="5">
    <source>
        <dbReference type="PROSITE-ProRule" id="PRU01161"/>
    </source>
</evidence>
<protein>
    <recommendedName>
        <fullName evidence="6">Patatin</fullName>
        <ecNumber evidence="6">3.1.1.-</ecNumber>
    </recommendedName>
</protein>
<dbReference type="Proteomes" id="UP000224567">
    <property type="component" value="Unassembled WGS sequence"/>
</dbReference>
<keyword evidence="4 6" id="KW-0443">Lipid metabolism</keyword>
<dbReference type="PROSITE" id="PS51635">
    <property type="entry name" value="PNPLA"/>
    <property type="match status" value="1"/>
</dbReference>
<dbReference type="CDD" id="cd07199">
    <property type="entry name" value="Pat17_PNPLA8_PNPLA9_like"/>
    <property type="match status" value="1"/>
</dbReference>
<comment type="caution">
    <text evidence="5">Lacks conserved residue(s) required for the propagation of feature annotation.</text>
</comment>
<keyword evidence="3 6" id="KW-0442">Lipid degradation</keyword>
<organism evidence="9 10">
    <name type="scientific">Capsicum baccatum</name>
    <name type="common">Peruvian pepper</name>
    <dbReference type="NCBI Taxonomy" id="33114"/>
    <lineage>
        <taxon>Eukaryota</taxon>
        <taxon>Viridiplantae</taxon>
        <taxon>Streptophyta</taxon>
        <taxon>Embryophyta</taxon>
        <taxon>Tracheophyta</taxon>
        <taxon>Spermatophyta</taxon>
        <taxon>Magnoliopsida</taxon>
        <taxon>eudicotyledons</taxon>
        <taxon>Gunneridae</taxon>
        <taxon>Pentapetalae</taxon>
        <taxon>asterids</taxon>
        <taxon>lamiids</taxon>
        <taxon>Solanales</taxon>
        <taxon>Solanaceae</taxon>
        <taxon>Solanoideae</taxon>
        <taxon>Capsiceae</taxon>
        <taxon>Capsicum</taxon>
    </lineage>
</organism>
<dbReference type="Gene3D" id="3.40.1090.10">
    <property type="entry name" value="Cytosolic phospholipase A2 catalytic domain"/>
    <property type="match status" value="1"/>
</dbReference>